<dbReference type="InterPro" id="IPR009003">
    <property type="entry name" value="Peptidase_S1_PA"/>
</dbReference>
<dbReference type="Proteomes" id="UP000505377">
    <property type="component" value="Chromosome"/>
</dbReference>
<keyword evidence="2" id="KW-0645">Protease</keyword>
<evidence type="ECO:0000313" key="2">
    <source>
        <dbReference type="EMBL" id="QJY45769.1"/>
    </source>
</evidence>
<evidence type="ECO:0000313" key="3">
    <source>
        <dbReference type="Proteomes" id="UP000505377"/>
    </source>
</evidence>
<keyword evidence="3" id="KW-1185">Reference proteome</keyword>
<dbReference type="KEGG" id="pbro:HOP40_08145"/>
<evidence type="ECO:0000256" key="1">
    <source>
        <dbReference type="SAM" id="SignalP"/>
    </source>
</evidence>
<dbReference type="RefSeq" id="WP_172156244.1">
    <property type="nucleotide sequence ID" value="NZ_CP053564.1"/>
</dbReference>
<keyword evidence="1" id="KW-0732">Signal</keyword>
<accession>A0A6M6JHC0</accession>
<feature type="chain" id="PRO_5026906632" evidence="1">
    <location>
        <begin position="31"/>
        <end position="312"/>
    </location>
</feature>
<dbReference type="SUPFAM" id="SSF50494">
    <property type="entry name" value="Trypsin-like serine proteases"/>
    <property type="match status" value="1"/>
</dbReference>
<dbReference type="EMBL" id="CP053564">
    <property type="protein sequence ID" value="QJY45769.1"/>
    <property type="molecule type" value="Genomic_DNA"/>
</dbReference>
<dbReference type="GO" id="GO:0006508">
    <property type="term" value="P:proteolysis"/>
    <property type="evidence" value="ECO:0007669"/>
    <property type="project" value="UniProtKB-KW"/>
</dbReference>
<name>A0A6M6JHC0_9PSEU</name>
<protein>
    <submittedName>
        <fullName evidence="2">Serine protease</fullName>
    </submittedName>
</protein>
<reference evidence="2 3" key="1">
    <citation type="submission" date="2020-05" db="EMBL/GenBank/DDBJ databases">
        <authorList>
            <person name="Mo P."/>
        </authorList>
    </citation>
    <scope>NUCLEOTIDE SEQUENCE [LARGE SCALE GENOMIC DNA]</scope>
    <source>
        <strain evidence="2 3">Gen01</strain>
    </source>
</reference>
<dbReference type="AlphaFoldDB" id="A0A6M6JHC0"/>
<gene>
    <name evidence="2" type="ORF">HOP40_08145</name>
</gene>
<feature type="signal peptide" evidence="1">
    <location>
        <begin position="1"/>
        <end position="30"/>
    </location>
</feature>
<proteinExistence type="predicted"/>
<dbReference type="GO" id="GO:0008233">
    <property type="term" value="F:peptidase activity"/>
    <property type="evidence" value="ECO:0007669"/>
    <property type="project" value="UniProtKB-KW"/>
</dbReference>
<keyword evidence="2" id="KW-0378">Hydrolase</keyword>
<sequence>MKVSKRGPAVFAAASCVVAIAVAVAPTATAAPPALALPAAASAPADWAPAGEAAITPGVMTETVGGGACTSNFVFTSGDRTFLGQAAHCAGTGEATETNGCDSGTGPLGTAVTIRAADGTARTGTLAYSSWVAMQENGEADPDTCQFNDFALVELAPEDAADVNPSLPFFGGPVGLDTDGLPAGEQVFTYGNSPLRLGIQELSPKAGVSAGDTGGGFSHEVYTVTPGVPGDSGSGFLDGDGDAVGLLSTLNLAPLPVSNGVSDLALALAYANEFGGVGPVELVLGTEPFTPLPEGVPLAAVAPPAGPPVGDV</sequence>
<organism evidence="2 3">
    <name type="scientific">Pseudonocardia broussonetiae</name>
    <dbReference type="NCBI Taxonomy" id="2736640"/>
    <lineage>
        <taxon>Bacteria</taxon>
        <taxon>Bacillati</taxon>
        <taxon>Actinomycetota</taxon>
        <taxon>Actinomycetes</taxon>
        <taxon>Pseudonocardiales</taxon>
        <taxon>Pseudonocardiaceae</taxon>
        <taxon>Pseudonocardia</taxon>
    </lineage>
</organism>